<dbReference type="OrthoDB" id="1668162at2759"/>
<dbReference type="SUPFAM" id="SSF101447">
    <property type="entry name" value="Formin homology 2 domain (FH2 domain)"/>
    <property type="match status" value="1"/>
</dbReference>
<dbReference type="EMBL" id="JACXVP010000007">
    <property type="protein sequence ID" value="KAG5596913.1"/>
    <property type="molecule type" value="Genomic_DNA"/>
</dbReference>
<dbReference type="PROSITE" id="PS51444">
    <property type="entry name" value="FH2"/>
    <property type="match status" value="1"/>
</dbReference>
<evidence type="ECO:0000256" key="1">
    <source>
        <dbReference type="ARBA" id="ARBA00025793"/>
    </source>
</evidence>
<proteinExistence type="inferred from homology"/>
<feature type="domain" description="FH2" evidence="2">
    <location>
        <begin position="1"/>
        <end position="197"/>
    </location>
</feature>
<reference evidence="3 4" key="1">
    <citation type="submission" date="2020-09" db="EMBL/GenBank/DDBJ databases">
        <title>De no assembly of potato wild relative species, Solanum commersonii.</title>
        <authorList>
            <person name="Cho K."/>
        </authorList>
    </citation>
    <scope>NUCLEOTIDE SEQUENCE [LARGE SCALE GENOMIC DNA]</scope>
    <source>
        <strain evidence="3">LZ3.2</strain>
        <tissue evidence="3">Leaf</tissue>
    </source>
</reference>
<comment type="caution">
    <text evidence="3">The sequence shown here is derived from an EMBL/GenBank/DDBJ whole genome shotgun (WGS) entry which is preliminary data.</text>
</comment>
<dbReference type="Gene3D" id="1.20.58.2220">
    <property type="entry name" value="Formin, FH2 domain"/>
    <property type="match status" value="1"/>
</dbReference>
<dbReference type="AlphaFoldDB" id="A0A9J5Y990"/>
<dbReference type="Pfam" id="PF02181">
    <property type="entry name" value="FH2"/>
    <property type="match status" value="1"/>
</dbReference>
<dbReference type="PANTHER" id="PTHR23213">
    <property type="entry name" value="FORMIN-RELATED"/>
    <property type="match status" value="1"/>
</dbReference>
<name>A0A9J5Y990_SOLCO</name>
<gene>
    <name evidence="3" type="ORF">H5410_038145</name>
</gene>
<evidence type="ECO:0000313" key="3">
    <source>
        <dbReference type="EMBL" id="KAG5596913.1"/>
    </source>
</evidence>
<dbReference type="InterPro" id="IPR042201">
    <property type="entry name" value="FH2_Formin_sf"/>
</dbReference>
<dbReference type="GO" id="GO:0051015">
    <property type="term" value="F:actin filament binding"/>
    <property type="evidence" value="ECO:0007669"/>
    <property type="project" value="InterPro"/>
</dbReference>
<dbReference type="PANTHER" id="PTHR23213:SF351">
    <property type="entry name" value="FORMIN-LIKE PROTEIN"/>
    <property type="match status" value="1"/>
</dbReference>
<protein>
    <recommendedName>
        <fullName evidence="2">FH2 domain-containing protein</fullName>
    </recommendedName>
</protein>
<organism evidence="3 4">
    <name type="scientific">Solanum commersonii</name>
    <name type="common">Commerson's wild potato</name>
    <name type="synonym">Commerson's nightshade</name>
    <dbReference type="NCBI Taxonomy" id="4109"/>
    <lineage>
        <taxon>Eukaryota</taxon>
        <taxon>Viridiplantae</taxon>
        <taxon>Streptophyta</taxon>
        <taxon>Embryophyta</taxon>
        <taxon>Tracheophyta</taxon>
        <taxon>Spermatophyta</taxon>
        <taxon>Magnoliopsida</taxon>
        <taxon>eudicotyledons</taxon>
        <taxon>Gunneridae</taxon>
        <taxon>Pentapetalae</taxon>
        <taxon>asterids</taxon>
        <taxon>lamiids</taxon>
        <taxon>Solanales</taxon>
        <taxon>Solanaceae</taxon>
        <taxon>Solanoideae</taxon>
        <taxon>Solaneae</taxon>
        <taxon>Solanum</taxon>
    </lineage>
</organism>
<accession>A0A9J5Y990</accession>
<keyword evidence="4" id="KW-1185">Reference proteome</keyword>
<dbReference type="InterPro" id="IPR015425">
    <property type="entry name" value="FH2_Formin"/>
</dbReference>
<evidence type="ECO:0000259" key="2">
    <source>
        <dbReference type="PROSITE" id="PS51444"/>
    </source>
</evidence>
<sequence length="197" mass="22194">MVWLEIKAGSFQFNEETMDSLFGYIPGDQGKDDQRKVSSSFDQTSQYIQIIAPKRSQNLAILLEALNVTTEEVYDALKEGNELPPELVLTLLKMALTTDEELKLRLFSGDIYQLGPAERFLKSMVAVPFAFRRMEALLLLRSLQEEVSSIKESFTTLEFLSVDSLLGGLPTIHCDLQVASNELRSSRLFLKPLEAVL</sequence>
<evidence type="ECO:0000313" key="4">
    <source>
        <dbReference type="Proteomes" id="UP000824120"/>
    </source>
</evidence>
<dbReference type="Proteomes" id="UP000824120">
    <property type="component" value="Chromosome 7"/>
</dbReference>
<dbReference type="InterPro" id="IPR027643">
    <property type="entry name" value="Formin-like_plant"/>
</dbReference>
<comment type="similarity">
    <text evidence="1">Belongs to the formin-like family. Class-I subfamily.</text>
</comment>
<dbReference type="GO" id="GO:0045010">
    <property type="term" value="P:actin nucleation"/>
    <property type="evidence" value="ECO:0007669"/>
    <property type="project" value="InterPro"/>
</dbReference>